<feature type="domain" description="DUF1731" evidence="3">
    <location>
        <begin position="252"/>
        <end position="295"/>
    </location>
</feature>
<evidence type="ECO:0000256" key="1">
    <source>
        <dbReference type="ARBA" id="ARBA00009353"/>
    </source>
</evidence>
<reference evidence="4" key="1">
    <citation type="submission" date="2023-03" db="EMBL/GenBank/DDBJ databases">
        <title>Stygiobacter electus gen. nov., sp. nov., facultatively anaerobic thermotolerant bacterium of the class Ignavibacteria from a well of Yessentuki mineral water deposit.</title>
        <authorList>
            <person name="Podosokorskaya O.A."/>
            <person name="Elcheninov A.G."/>
            <person name="Petrova N.F."/>
            <person name="Zavarzina D.G."/>
            <person name="Kublanov I.V."/>
            <person name="Merkel A.Y."/>
        </authorList>
    </citation>
    <scope>NUCLEOTIDE SEQUENCE</scope>
    <source>
        <strain evidence="4">09-Me</strain>
    </source>
</reference>
<keyword evidence="5" id="KW-1185">Reference proteome</keyword>
<feature type="domain" description="NAD-dependent epimerase/dehydratase" evidence="2">
    <location>
        <begin position="3"/>
        <end position="224"/>
    </location>
</feature>
<dbReference type="Proteomes" id="UP001221302">
    <property type="component" value="Unassembled WGS sequence"/>
</dbReference>
<proteinExistence type="inferred from homology"/>
<dbReference type="InterPro" id="IPR036291">
    <property type="entry name" value="NAD(P)-bd_dom_sf"/>
</dbReference>
<dbReference type="Pfam" id="PF08338">
    <property type="entry name" value="DUF1731"/>
    <property type="match status" value="1"/>
</dbReference>
<dbReference type="PANTHER" id="PTHR11092">
    <property type="entry name" value="SUGAR NUCLEOTIDE EPIMERASE RELATED"/>
    <property type="match status" value="1"/>
</dbReference>
<dbReference type="PANTHER" id="PTHR11092:SF0">
    <property type="entry name" value="EPIMERASE FAMILY PROTEIN SDR39U1"/>
    <property type="match status" value="1"/>
</dbReference>
<dbReference type="InterPro" id="IPR010099">
    <property type="entry name" value="SDR39U1"/>
</dbReference>
<dbReference type="InterPro" id="IPR001509">
    <property type="entry name" value="Epimerase_deHydtase"/>
</dbReference>
<accession>A0AAE3P0T7</accession>
<organism evidence="4 5">
    <name type="scientific">Stygiobacter electus</name>
    <dbReference type="NCBI Taxonomy" id="3032292"/>
    <lineage>
        <taxon>Bacteria</taxon>
        <taxon>Pseudomonadati</taxon>
        <taxon>Ignavibacteriota</taxon>
        <taxon>Ignavibacteria</taxon>
        <taxon>Ignavibacteriales</taxon>
        <taxon>Melioribacteraceae</taxon>
        <taxon>Stygiobacter</taxon>
    </lineage>
</organism>
<dbReference type="EMBL" id="JARGDL010000009">
    <property type="protein sequence ID" value="MDF1612009.1"/>
    <property type="molecule type" value="Genomic_DNA"/>
</dbReference>
<dbReference type="InterPro" id="IPR013549">
    <property type="entry name" value="DUF1731"/>
</dbReference>
<dbReference type="CDD" id="cd05242">
    <property type="entry name" value="SDR_a8"/>
    <property type="match status" value="1"/>
</dbReference>
<dbReference type="RefSeq" id="WP_321535777.1">
    <property type="nucleotide sequence ID" value="NZ_JARGDL010000009.1"/>
</dbReference>
<dbReference type="NCBIfam" id="TIGR01777">
    <property type="entry name" value="yfcH"/>
    <property type="match status" value="1"/>
</dbReference>
<evidence type="ECO:0000259" key="2">
    <source>
        <dbReference type="Pfam" id="PF01370"/>
    </source>
</evidence>
<comment type="caution">
    <text evidence="4">The sequence shown here is derived from an EMBL/GenBank/DDBJ whole genome shotgun (WGS) entry which is preliminary data.</text>
</comment>
<evidence type="ECO:0000259" key="3">
    <source>
        <dbReference type="Pfam" id="PF08338"/>
    </source>
</evidence>
<comment type="similarity">
    <text evidence="1">Belongs to the NAD(P)-dependent epimerase/dehydratase family. SDR39U1 subfamily.</text>
</comment>
<dbReference type="AlphaFoldDB" id="A0AAE3P0T7"/>
<protein>
    <submittedName>
        <fullName evidence="4">TIGR01777 family oxidoreductase</fullName>
    </submittedName>
</protein>
<evidence type="ECO:0000313" key="4">
    <source>
        <dbReference type="EMBL" id="MDF1612009.1"/>
    </source>
</evidence>
<evidence type="ECO:0000313" key="5">
    <source>
        <dbReference type="Proteomes" id="UP001221302"/>
    </source>
</evidence>
<name>A0AAE3P0T7_9BACT</name>
<dbReference type="Pfam" id="PF01370">
    <property type="entry name" value="Epimerase"/>
    <property type="match status" value="1"/>
</dbReference>
<dbReference type="SUPFAM" id="SSF51735">
    <property type="entry name" value="NAD(P)-binding Rossmann-fold domains"/>
    <property type="match status" value="1"/>
</dbReference>
<dbReference type="Gene3D" id="3.40.50.720">
    <property type="entry name" value="NAD(P)-binding Rossmann-like Domain"/>
    <property type="match status" value="1"/>
</dbReference>
<sequence>MKIAISGATGLIGKKIVDKLINRNDEVIVLTRSIKKAKNVFDDNVNFIDWSKNINEWQTQIETVDVVINLAGENVMARRWNKEHKRKIYSSRINGTKKLVDAILSLTNKPKVFISASAIGYYGNINDEVDENSKAGNDFLAKVVKDWEDASKSIEEKNIRRVIVRIGIVLDKNEGALPKLVLPFKFFVGGSIGSGKQWLSWIHVDDLIKIFLFAIDNEISGVYNAVSPNPVKMKYFAKTIGKILHRPSFFNVPEFVLKLVLGEGAASILNGAKVKSEKIQMAGFKFHYEKLEDSLISLLK</sequence>
<gene>
    <name evidence="4" type="ORF">P0M35_07590</name>
</gene>